<dbReference type="EMBL" id="CAJNXB010002330">
    <property type="protein sequence ID" value="CAF3235435.1"/>
    <property type="molecule type" value="Genomic_DNA"/>
</dbReference>
<accession>A0A817R7Y0</accession>
<keyword evidence="1" id="KW-0732">Signal</keyword>
<protein>
    <submittedName>
        <fullName evidence="2">Uncharacterized protein</fullName>
    </submittedName>
</protein>
<feature type="chain" id="PRO_5032785585" evidence="1">
    <location>
        <begin position="22"/>
        <end position="296"/>
    </location>
</feature>
<proteinExistence type="predicted"/>
<evidence type="ECO:0000313" key="2">
    <source>
        <dbReference type="EMBL" id="CAF3235435.1"/>
    </source>
</evidence>
<gene>
    <name evidence="2" type="ORF">TIS948_LOCUS14332</name>
</gene>
<organism evidence="2 3">
    <name type="scientific">Rotaria socialis</name>
    <dbReference type="NCBI Taxonomy" id="392032"/>
    <lineage>
        <taxon>Eukaryota</taxon>
        <taxon>Metazoa</taxon>
        <taxon>Spiralia</taxon>
        <taxon>Gnathifera</taxon>
        <taxon>Rotifera</taxon>
        <taxon>Eurotatoria</taxon>
        <taxon>Bdelloidea</taxon>
        <taxon>Philodinida</taxon>
        <taxon>Philodinidae</taxon>
        <taxon>Rotaria</taxon>
    </lineage>
</organism>
<comment type="caution">
    <text evidence="2">The sequence shown here is derived from an EMBL/GenBank/DDBJ whole genome shotgun (WGS) entry which is preliminary data.</text>
</comment>
<name>A0A817R7Y0_9BILA</name>
<evidence type="ECO:0000256" key="1">
    <source>
        <dbReference type="SAM" id="SignalP"/>
    </source>
</evidence>
<dbReference type="OrthoDB" id="10126193at2759"/>
<reference evidence="2" key="1">
    <citation type="submission" date="2021-02" db="EMBL/GenBank/DDBJ databases">
        <authorList>
            <person name="Nowell W R."/>
        </authorList>
    </citation>
    <scope>NUCLEOTIDE SEQUENCE</scope>
</reference>
<sequence length="296" mass="32922">MIRKEVFVIIIFVLLCIVAQSKTGPKKECYYGKCSYFGTSHLIPFSKSYHDSQAQYWCQSPGWKTLISNSYVSLYVLIGAAPYSIIDYLLIFGGVSPCLIIGSETNPPVCVSPAPITSVTLPSGAAWTHFHNIECMTVHIEKPSSYYHIYFYQSYPLINLSSGLCRKWNCEKEPKCVNPLAVIPEVCNIFIDVAQKLAMGNIEPNVIDMATASCINDMHTTFDTTVALAALTLVLDESAKALFDAADIKTTFRNVHTLKHNAISNATRQANDLIKNTGKLCNERKQCLKPINSIKY</sequence>
<feature type="signal peptide" evidence="1">
    <location>
        <begin position="1"/>
        <end position="21"/>
    </location>
</feature>
<dbReference type="Proteomes" id="UP000663825">
    <property type="component" value="Unassembled WGS sequence"/>
</dbReference>
<dbReference type="AlphaFoldDB" id="A0A817R7Y0"/>
<evidence type="ECO:0000313" key="3">
    <source>
        <dbReference type="Proteomes" id="UP000663825"/>
    </source>
</evidence>